<dbReference type="GO" id="GO:0004565">
    <property type="term" value="F:beta-galactosidase activity"/>
    <property type="evidence" value="ECO:0007669"/>
    <property type="project" value="InterPro"/>
</dbReference>
<evidence type="ECO:0000256" key="1">
    <source>
        <dbReference type="ARBA" id="ARBA00007401"/>
    </source>
</evidence>
<dbReference type="InterPro" id="IPR008979">
    <property type="entry name" value="Galactose-bd-like_sf"/>
</dbReference>
<dbReference type="InterPro" id="IPR011013">
    <property type="entry name" value="Gal_mutarotase_sf_dom"/>
</dbReference>
<dbReference type="GO" id="GO:0005990">
    <property type="term" value="P:lactose catabolic process"/>
    <property type="evidence" value="ECO:0007669"/>
    <property type="project" value="TreeGrafter"/>
</dbReference>
<evidence type="ECO:0000256" key="4">
    <source>
        <dbReference type="ARBA" id="ARBA00032230"/>
    </source>
</evidence>
<evidence type="ECO:0000313" key="8">
    <source>
        <dbReference type="Proteomes" id="UP001149074"/>
    </source>
</evidence>
<reference evidence="7" key="2">
    <citation type="journal article" date="2023" name="IMA Fungus">
        <title>Comparative genomic study of the Penicillium genus elucidates a diverse pangenome and 15 lateral gene transfer events.</title>
        <authorList>
            <person name="Petersen C."/>
            <person name="Sorensen T."/>
            <person name="Nielsen M.R."/>
            <person name="Sondergaard T.E."/>
            <person name="Sorensen J.L."/>
            <person name="Fitzpatrick D.A."/>
            <person name="Frisvad J.C."/>
            <person name="Nielsen K.L."/>
        </authorList>
    </citation>
    <scope>NUCLEOTIDE SEQUENCE</scope>
    <source>
        <strain evidence="7">IBT 30761</strain>
    </source>
</reference>
<evidence type="ECO:0000259" key="6">
    <source>
        <dbReference type="SMART" id="SM01038"/>
    </source>
</evidence>
<dbReference type="PANTHER" id="PTHR46323:SF1">
    <property type="entry name" value="LACTASE"/>
    <property type="match status" value="1"/>
</dbReference>
<dbReference type="InterPro" id="IPR006101">
    <property type="entry name" value="Glyco_hydro_2"/>
</dbReference>
<dbReference type="Pfam" id="PF02836">
    <property type="entry name" value="Glyco_hydro_2_C"/>
    <property type="match status" value="1"/>
</dbReference>
<organism evidence="7 8">
    <name type="scientific">Penicillium argentinense</name>
    <dbReference type="NCBI Taxonomy" id="1131581"/>
    <lineage>
        <taxon>Eukaryota</taxon>
        <taxon>Fungi</taxon>
        <taxon>Dikarya</taxon>
        <taxon>Ascomycota</taxon>
        <taxon>Pezizomycotina</taxon>
        <taxon>Eurotiomycetes</taxon>
        <taxon>Eurotiomycetidae</taxon>
        <taxon>Eurotiales</taxon>
        <taxon>Aspergillaceae</taxon>
        <taxon>Penicillium</taxon>
    </lineage>
</organism>
<dbReference type="InterPro" id="IPR006104">
    <property type="entry name" value="Glyco_hydro_2_N"/>
</dbReference>
<dbReference type="Gene3D" id="2.70.98.10">
    <property type="match status" value="1"/>
</dbReference>
<evidence type="ECO:0000256" key="3">
    <source>
        <dbReference type="ARBA" id="ARBA00023295"/>
    </source>
</evidence>
<comment type="similarity">
    <text evidence="1 5">Belongs to the glycosyl hydrolase 2 family.</text>
</comment>
<dbReference type="Gene3D" id="2.60.120.260">
    <property type="entry name" value="Galactose-binding domain-like"/>
    <property type="match status" value="1"/>
</dbReference>
<dbReference type="SUPFAM" id="SSF49785">
    <property type="entry name" value="Galactose-binding domain-like"/>
    <property type="match status" value="1"/>
</dbReference>
<dbReference type="InterPro" id="IPR006102">
    <property type="entry name" value="Ig-like_GH2"/>
</dbReference>
<dbReference type="InterPro" id="IPR023230">
    <property type="entry name" value="Glyco_hydro_2_CS"/>
</dbReference>
<dbReference type="GO" id="GO:0030246">
    <property type="term" value="F:carbohydrate binding"/>
    <property type="evidence" value="ECO:0007669"/>
    <property type="project" value="InterPro"/>
</dbReference>
<accession>A0A9W9G6A5</accession>
<dbReference type="EMBL" id="JAPQKI010000001">
    <property type="protein sequence ID" value="KAJ5112147.1"/>
    <property type="molecule type" value="Genomic_DNA"/>
</dbReference>
<dbReference type="SUPFAM" id="SSF49303">
    <property type="entry name" value="beta-Galactosidase/glucuronidase domain"/>
    <property type="match status" value="2"/>
</dbReference>
<dbReference type="PROSITE" id="PS00608">
    <property type="entry name" value="GLYCOSYL_HYDROL_F2_2"/>
    <property type="match status" value="1"/>
</dbReference>
<keyword evidence="2 5" id="KW-0378">Hydrolase</keyword>
<dbReference type="Pfam" id="PF02929">
    <property type="entry name" value="Bgal_small_N"/>
    <property type="match status" value="1"/>
</dbReference>
<dbReference type="GeneID" id="81351675"/>
<name>A0A9W9G6A5_9EURO</name>
<dbReference type="InterPro" id="IPR004199">
    <property type="entry name" value="B-gal_small/dom_5"/>
</dbReference>
<dbReference type="SUPFAM" id="SSF51445">
    <property type="entry name" value="(Trans)glycosidases"/>
    <property type="match status" value="1"/>
</dbReference>
<dbReference type="Proteomes" id="UP001149074">
    <property type="component" value="Unassembled WGS sequence"/>
</dbReference>
<dbReference type="FunFam" id="3.20.20.80:FF:000018">
    <property type="entry name" value="Beta-galactosidase"/>
    <property type="match status" value="1"/>
</dbReference>
<dbReference type="InterPro" id="IPR006103">
    <property type="entry name" value="Glyco_hydro_2_cat"/>
</dbReference>
<reference evidence="7" key="1">
    <citation type="submission" date="2022-11" db="EMBL/GenBank/DDBJ databases">
        <authorList>
            <person name="Petersen C."/>
        </authorList>
    </citation>
    <scope>NUCLEOTIDE SEQUENCE</scope>
    <source>
        <strain evidence="7">IBT 30761</strain>
    </source>
</reference>
<evidence type="ECO:0000256" key="2">
    <source>
        <dbReference type="ARBA" id="ARBA00022801"/>
    </source>
</evidence>
<dbReference type="PROSITE" id="PS00719">
    <property type="entry name" value="GLYCOSYL_HYDROL_F2_1"/>
    <property type="match status" value="1"/>
</dbReference>
<dbReference type="SUPFAM" id="SSF74650">
    <property type="entry name" value="Galactose mutarotase-like"/>
    <property type="match status" value="1"/>
</dbReference>
<dbReference type="RefSeq" id="XP_056479920.1">
    <property type="nucleotide sequence ID" value="XM_056612696.1"/>
</dbReference>
<dbReference type="Pfam" id="PF00703">
    <property type="entry name" value="Glyco_hydro_2"/>
    <property type="match status" value="1"/>
</dbReference>
<feature type="domain" description="Beta galactosidase small chain/" evidence="6">
    <location>
        <begin position="759"/>
        <end position="1047"/>
    </location>
</feature>
<dbReference type="InterPro" id="IPR050347">
    <property type="entry name" value="Bact_Beta-galactosidase"/>
</dbReference>
<gene>
    <name evidence="7" type="ORF">N7532_000192</name>
</gene>
<evidence type="ECO:0000256" key="5">
    <source>
        <dbReference type="RuleBase" id="RU361154"/>
    </source>
</evidence>
<dbReference type="Pfam" id="PF16353">
    <property type="entry name" value="LacZ_4"/>
    <property type="match status" value="1"/>
</dbReference>
<sequence length="1054" mass="119202">MKDTTIEDGTFEKSSLGDKFTASKHDWENPRIFQRNKLPPRAYFLPDTSLSLNGRWKFYYALSPNFAPTISSLQSDAPSESKDWTTISVPGHWQLQGHGSPNYTNTIFPFPCDPPNVPSQNPTGTYRRSFTVPPDWDSSAQIRLRFDGVDSAYHLFVNGHEVGYAQGSRNPSEFDITDVAFREGNNDLVVRVYQWSDGSYIEDQDQWWLSGIFRDVTLLAFPAVARIEDFSAATEFDQSYNDAVLNVTVSLSVDEPVLLEAILRCPNSPRVIGSTQSSRTKSGETFLTIPVKSPQNWTAEKPYLYDLHLNLQTESGKKLQEIRHRIGFRQVEIKNGNITVNGTPILFRGANRHDHHPLFGRAVPLSFLREDLLLMKRHNLNSLRCCHYPSHPKLYELCDELGLWVMDEADLECHGFYDAVARPLDIPESMDYEERKKLTFDKAAQYTSNNPEWKEAYLDRARQMVHRDRNHACVVIWSLGNEAFYGQNHQAMYDYIRSVDPTRPIHYEGDTQAQSADMFSYMYPSVNRIEKLAVAEGDSFSKPIVLCEYGHAMGNAPGGLEEYVKAFRKHRRLQGGWIWEWANHGLWDEKRGFYGYGGDFGDYPNDGSFVMDGLCFSNHTPTPGLVELRKAYSPVHGWYTDGSIHVENRYDFVGLDHLQAVYRVETLDEESSIISTGHLELPMINPGERGSIKFNLDIPQISEGEVWLTVSFQNTKSTAWALNGHEVAWFQSPLRVQPVARPLSPKFPLKLDSTLSVYTVTGHAFEIEFSRSTGGLQSWIVKGNQLLDPDLKTGTALGPGFWRPPTDNDIPWALGERRRYGMDDIRSQLRSMEVSHIDSGSNVSIITTTWLGPPVLAWGFKAETIYTITNDGTLNVSLHLQPRGSMPADLPRMGLDLHLGDALDNAKWLGLGPGETYADKKRSQKLGIYKANIEQLHTPYEVPQEGGNRSETRWLQLSDQCGWGVKIFRDSVDTDRDPATSFQWAASRYTAEQIEAAKHPCDLVPGKRVLVRIDAESSGVGTGACGPTTLEKYLVPCEERKFQFSFVPCFTEGY</sequence>
<dbReference type="PRINTS" id="PR00132">
    <property type="entry name" value="GLHYDRLASE2"/>
</dbReference>
<protein>
    <recommendedName>
        <fullName evidence="4">Lactase</fullName>
    </recommendedName>
</protein>
<dbReference type="InterPro" id="IPR014718">
    <property type="entry name" value="GH-type_carb-bd"/>
</dbReference>
<dbReference type="InterPro" id="IPR013783">
    <property type="entry name" value="Ig-like_fold"/>
</dbReference>
<dbReference type="AlphaFoldDB" id="A0A9W9G6A5"/>
<dbReference type="GO" id="GO:0009341">
    <property type="term" value="C:beta-galactosidase complex"/>
    <property type="evidence" value="ECO:0007669"/>
    <property type="project" value="InterPro"/>
</dbReference>
<comment type="caution">
    <text evidence="7">The sequence shown here is derived from an EMBL/GenBank/DDBJ whole genome shotgun (WGS) entry which is preliminary data.</text>
</comment>
<dbReference type="OrthoDB" id="408320at2759"/>
<dbReference type="Pfam" id="PF02837">
    <property type="entry name" value="Glyco_hydro_2_N"/>
    <property type="match status" value="1"/>
</dbReference>
<dbReference type="InterPro" id="IPR036156">
    <property type="entry name" value="Beta-gal/glucu_dom_sf"/>
</dbReference>
<dbReference type="SMART" id="SM01038">
    <property type="entry name" value="Bgal_small_N"/>
    <property type="match status" value="1"/>
</dbReference>
<proteinExistence type="inferred from homology"/>
<dbReference type="InterPro" id="IPR023232">
    <property type="entry name" value="Glyco_hydro_2_AS"/>
</dbReference>
<keyword evidence="8" id="KW-1185">Reference proteome</keyword>
<evidence type="ECO:0000313" key="7">
    <source>
        <dbReference type="EMBL" id="KAJ5112147.1"/>
    </source>
</evidence>
<dbReference type="InterPro" id="IPR032312">
    <property type="entry name" value="LacZ_4"/>
</dbReference>
<keyword evidence="3 5" id="KW-0326">Glycosidase</keyword>
<dbReference type="PANTHER" id="PTHR46323">
    <property type="entry name" value="BETA-GALACTOSIDASE"/>
    <property type="match status" value="1"/>
</dbReference>
<dbReference type="InterPro" id="IPR017853">
    <property type="entry name" value="GH"/>
</dbReference>
<dbReference type="Gene3D" id="3.20.20.80">
    <property type="entry name" value="Glycosidases"/>
    <property type="match status" value="1"/>
</dbReference>
<dbReference type="Gene3D" id="2.60.40.10">
    <property type="entry name" value="Immunoglobulins"/>
    <property type="match status" value="2"/>
</dbReference>